<dbReference type="InterPro" id="IPR004474">
    <property type="entry name" value="LytR_CpsA_psr"/>
</dbReference>
<dbReference type="AlphaFoldDB" id="A0A7W7T158"/>
<evidence type="ECO:0000259" key="3">
    <source>
        <dbReference type="Pfam" id="PF03816"/>
    </source>
</evidence>
<dbReference type="EMBL" id="JACHJS010000001">
    <property type="protein sequence ID" value="MBB4963375.1"/>
    <property type="molecule type" value="Genomic_DNA"/>
</dbReference>
<accession>A0A7W7T158</accession>
<dbReference type="NCBIfam" id="TIGR00350">
    <property type="entry name" value="lytR_cpsA_psr"/>
    <property type="match status" value="1"/>
</dbReference>
<name>A0A7W7T158_9PSEU</name>
<dbReference type="InterPro" id="IPR050922">
    <property type="entry name" value="LytR/CpsA/Psr_CW_biosynth"/>
</dbReference>
<comment type="caution">
    <text evidence="4">The sequence shown here is derived from an EMBL/GenBank/DDBJ whole genome shotgun (WGS) entry which is preliminary data.</text>
</comment>
<feature type="domain" description="Cell envelope-related transcriptional attenuator" evidence="3">
    <location>
        <begin position="88"/>
        <end position="227"/>
    </location>
</feature>
<keyword evidence="5" id="KW-1185">Reference proteome</keyword>
<dbReference type="Gene3D" id="3.40.630.190">
    <property type="entry name" value="LCP protein"/>
    <property type="match status" value="1"/>
</dbReference>
<feature type="region of interest" description="Disordered" evidence="2">
    <location>
        <begin position="40"/>
        <end position="64"/>
    </location>
</feature>
<dbReference type="Proteomes" id="UP000542674">
    <property type="component" value="Unassembled WGS sequence"/>
</dbReference>
<evidence type="ECO:0000313" key="5">
    <source>
        <dbReference type="Proteomes" id="UP000542674"/>
    </source>
</evidence>
<dbReference type="PANTHER" id="PTHR33392">
    <property type="entry name" value="POLYISOPRENYL-TEICHOIC ACID--PEPTIDOGLYCAN TEICHOIC ACID TRANSFERASE TAGU"/>
    <property type="match status" value="1"/>
</dbReference>
<reference evidence="4 5" key="1">
    <citation type="submission" date="2020-08" db="EMBL/GenBank/DDBJ databases">
        <title>Sequencing the genomes of 1000 actinobacteria strains.</title>
        <authorList>
            <person name="Klenk H.-P."/>
        </authorList>
    </citation>
    <scope>NUCLEOTIDE SEQUENCE [LARGE SCALE GENOMIC DNA]</scope>
    <source>
        <strain evidence="4 5">DSM 45084</strain>
    </source>
</reference>
<comment type="similarity">
    <text evidence="1">Belongs to the LytR/CpsA/Psr (LCP) family.</text>
</comment>
<dbReference type="Pfam" id="PF03816">
    <property type="entry name" value="LytR_cpsA_psr"/>
    <property type="match status" value="1"/>
</dbReference>
<gene>
    <name evidence="4" type="ORF">F4559_000734</name>
</gene>
<protein>
    <submittedName>
        <fullName evidence="4">LCP family protein required for cell wall assembly</fullName>
    </submittedName>
</protein>
<organism evidence="4 5">
    <name type="scientific">Saccharothrix violaceirubra</name>
    <dbReference type="NCBI Taxonomy" id="413306"/>
    <lineage>
        <taxon>Bacteria</taxon>
        <taxon>Bacillati</taxon>
        <taxon>Actinomycetota</taxon>
        <taxon>Actinomycetes</taxon>
        <taxon>Pseudonocardiales</taxon>
        <taxon>Pseudonocardiaceae</taxon>
        <taxon>Saccharothrix</taxon>
    </lineage>
</organism>
<sequence length="325" mass="34125">MSVLRAVFRVLISAAAVAVLVVTGYTWHLKHTAEVTVQRITGAITPTEPKSTDGDDESTPDDQGTTILLLGSDARVGADAGSGVTGERADVIMLARIAPHRGAVNVLSIPRDSWVDIPGRGYAKINAALAYGGIPLAVRTVEQVSGVHVDHVVEVGFGVVRELTTLLGGVTVTLPEASTDPLTNTTFDAGENVLEGDRALTFVRQRYGLPGGDLDRIARQHQLLFGALARVRTLNPLGQPLLLDRLTRLVSSSVAIDEGLTVTDLFTLADQVSRIGSGRVRFATAAVASLGTSPDGQSIVNLDADAFAAQCAALARDEPIPAGRR</sequence>
<dbReference type="PANTHER" id="PTHR33392:SF6">
    <property type="entry name" value="POLYISOPRENYL-TEICHOIC ACID--PEPTIDOGLYCAN TEICHOIC ACID TRANSFERASE TAGU"/>
    <property type="match status" value="1"/>
</dbReference>
<dbReference type="RefSeq" id="WP_184666157.1">
    <property type="nucleotide sequence ID" value="NZ_BAABAI010000036.1"/>
</dbReference>
<evidence type="ECO:0000256" key="2">
    <source>
        <dbReference type="SAM" id="MobiDB-lite"/>
    </source>
</evidence>
<evidence type="ECO:0000313" key="4">
    <source>
        <dbReference type="EMBL" id="MBB4963375.1"/>
    </source>
</evidence>
<evidence type="ECO:0000256" key="1">
    <source>
        <dbReference type="ARBA" id="ARBA00006068"/>
    </source>
</evidence>
<proteinExistence type="inferred from homology"/>